<dbReference type="AlphaFoldDB" id="A0AAQ3QJ51"/>
<accession>A0AAQ3QJ51</accession>
<dbReference type="Pfam" id="PF25515">
    <property type="entry name" value="Arm_PDR"/>
    <property type="match status" value="1"/>
</dbReference>
<dbReference type="InterPro" id="IPR044685">
    <property type="entry name" value="CPD1-like"/>
</dbReference>
<feature type="domain" description="J" evidence="1">
    <location>
        <begin position="101"/>
        <end position="165"/>
    </location>
</feature>
<gene>
    <name evidence="2" type="ORF">Cni_G21908</name>
</gene>
<dbReference type="InterPro" id="IPR001623">
    <property type="entry name" value="DnaJ_domain"/>
</dbReference>
<evidence type="ECO:0000313" key="2">
    <source>
        <dbReference type="EMBL" id="WOL13139.1"/>
    </source>
</evidence>
<dbReference type="InterPro" id="IPR057137">
    <property type="entry name" value="CDP1-like_a_solenoid_2"/>
</dbReference>
<evidence type="ECO:0000259" key="1">
    <source>
        <dbReference type="PROSITE" id="PS50076"/>
    </source>
</evidence>
<proteinExistence type="predicted"/>
<evidence type="ECO:0000313" key="3">
    <source>
        <dbReference type="Proteomes" id="UP001327560"/>
    </source>
</evidence>
<dbReference type="Pfam" id="PF23468">
    <property type="entry name" value="ARC6"/>
    <property type="match status" value="1"/>
</dbReference>
<organism evidence="2 3">
    <name type="scientific">Canna indica</name>
    <name type="common">Indian-shot</name>
    <dbReference type="NCBI Taxonomy" id="4628"/>
    <lineage>
        <taxon>Eukaryota</taxon>
        <taxon>Viridiplantae</taxon>
        <taxon>Streptophyta</taxon>
        <taxon>Embryophyta</taxon>
        <taxon>Tracheophyta</taxon>
        <taxon>Spermatophyta</taxon>
        <taxon>Magnoliopsida</taxon>
        <taxon>Liliopsida</taxon>
        <taxon>Zingiberales</taxon>
        <taxon>Cannaceae</taxon>
        <taxon>Canna</taxon>
    </lineage>
</organism>
<name>A0AAQ3QJ51_9LILI</name>
<sequence length="805" mass="88688">MESLNHFGLAGLRRPPFFFHRRTCFSPSFSKTSPCLRPNGFSSAAVVCCSSKWADRLLGDFHFTATAAVDNPSASFPDPSLLSLLPPPLPSAERSFPLPIDFYQVLGAETHLLGDGIRRAYEARVSKPPQYGYSQDALIGRRQILQAAYDTLSDPRSRGEYNRGLVEDPDSTITLYVPWDKVPGALCVLQEAGETELVLRVGKSLLLERLPKSIKQDVVLAMVLAYVDVSRDAMAQSPPDFVSCCEVLERGLKLLQEEGASNLAPDLLAQIDETLEEITPRCVLELLALPLDPKHRIKREEGLFGVRNILWAVGKGGAAAIGGGFTREAFMNEAYIRMTVAEQVDLFAARPSNLPAEDFEVYGFALALVAQAFIAKKPHLISTGDSLFQQLQQTLLVPLGTFSEYAANAECEIPFALERGLCSLLLGKVDECQMWLGIDSENSPNRDPAIMEFIMDNNGIDKDTGFLPGLCKLLETWLREVVFPRSRDARDINFRLGDYYDDPMVLKYLERLEGGNGSPLAAAAAIVKIGAEEATAALGSVKSSVLHALRKVFPVTHVEERLTCEEYKSGTDIVSELDIKEIVAIDDQDKLGFQAKFSSKSDPEDPIEQDWTKEIKNSVMKIVSAGMMVGLLTVVGIKFLPGRNSFHSTTKEIGSAMTANSANSAKIDENLVEEVPKMDAKLAETIVHKWQNVKSRALGPDHSLEELPEILEGRMLKIWTDRAVEIAQHGWCWEYNLLGVTIDSVTVSLDGCRAMVEATIEEVSQLTDGAHPEHNDSCSATYSTRYEMIYSKSGWKITEGAVLQS</sequence>
<dbReference type="Proteomes" id="UP001327560">
    <property type="component" value="Chromosome 7"/>
</dbReference>
<dbReference type="PANTHER" id="PTHR33925:SF1">
    <property type="entry name" value="PROTEIN ACCUMULATION AND REPLICATION OF CHLOROPLASTS 6, CHLOROPLASTIC"/>
    <property type="match status" value="1"/>
</dbReference>
<dbReference type="Pfam" id="PF13355">
    <property type="entry name" value="ARC6-like_IMS"/>
    <property type="match status" value="1"/>
</dbReference>
<dbReference type="InterPro" id="IPR025344">
    <property type="entry name" value="CDP1-like_IMS"/>
</dbReference>
<dbReference type="SUPFAM" id="SSF46565">
    <property type="entry name" value="Chaperone J-domain"/>
    <property type="match status" value="1"/>
</dbReference>
<keyword evidence="3" id="KW-1185">Reference proteome</keyword>
<dbReference type="PROSITE" id="PS50076">
    <property type="entry name" value="DNAJ_2"/>
    <property type="match status" value="1"/>
</dbReference>
<reference evidence="2 3" key="1">
    <citation type="submission" date="2023-10" db="EMBL/GenBank/DDBJ databases">
        <title>Chromosome-scale genome assembly provides insights into flower coloration mechanisms of Canna indica.</title>
        <authorList>
            <person name="Li C."/>
        </authorList>
    </citation>
    <scope>NUCLEOTIDE SEQUENCE [LARGE SCALE GENOMIC DNA]</scope>
    <source>
        <tissue evidence="2">Flower</tissue>
    </source>
</reference>
<dbReference type="GO" id="GO:0010020">
    <property type="term" value="P:chloroplast fission"/>
    <property type="evidence" value="ECO:0007669"/>
    <property type="project" value="TreeGrafter"/>
</dbReference>
<dbReference type="InterPro" id="IPR058032">
    <property type="entry name" value="CDP1-like_a_solenoid_1"/>
</dbReference>
<dbReference type="GO" id="GO:0005783">
    <property type="term" value="C:endoplasmic reticulum"/>
    <property type="evidence" value="ECO:0007669"/>
    <property type="project" value="UniProtKB-ARBA"/>
</dbReference>
<protein>
    <submittedName>
        <fullName evidence="2">Protein ACCUMULATION AND REPLICATION OF CHLOROPLASTS 6, chloroplastic</fullName>
    </submittedName>
</protein>
<dbReference type="EMBL" id="CP136896">
    <property type="protein sequence ID" value="WOL13139.1"/>
    <property type="molecule type" value="Genomic_DNA"/>
</dbReference>
<dbReference type="InterPro" id="IPR036869">
    <property type="entry name" value="J_dom_sf"/>
</dbReference>
<dbReference type="GO" id="GO:0009706">
    <property type="term" value="C:chloroplast inner membrane"/>
    <property type="evidence" value="ECO:0007669"/>
    <property type="project" value="TreeGrafter"/>
</dbReference>
<dbReference type="PANTHER" id="PTHR33925">
    <property type="entry name" value="PLASTID DIVISION PROTEIN CDP1, CHLOROPLASTIC-RELATED"/>
    <property type="match status" value="1"/>
</dbReference>